<dbReference type="SUPFAM" id="SSF82199">
    <property type="entry name" value="SET domain"/>
    <property type="match status" value="1"/>
</dbReference>
<reference evidence="3" key="3">
    <citation type="submission" date="2025-04" db="UniProtKB">
        <authorList>
            <consortium name="RefSeq"/>
        </authorList>
    </citation>
    <scope>IDENTIFICATION</scope>
    <source>
        <strain evidence="3">CBS 781.70</strain>
    </source>
</reference>
<dbReference type="AlphaFoldDB" id="A0A6G1G6F2"/>
<dbReference type="OrthoDB" id="42889at2759"/>
<dbReference type="InterPro" id="IPR046341">
    <property type="entry name" value="SET_dom_sf"/>
</dbReference>
<reference evidence="3" key="2">
    <citation type="submission" date="2020-04" db="EMBL/GenBank/DDBJ databases">
        <authorList>
            <consortium name="NCBI Genome Project"/>
        </authorList>
    </citation>
    <scope>NUCLEOTIDE SEQUENCE</scope>
    <source>
        <strain evidence="3">CBS 781.70</strain>
    </source>
</reference>
<dbReference type="Proteomes" id="UP000504638">
    <property type="component" value="Unplaced"/>
</dbReference>
<sequence length="430" mass="47794">MDAKLQRFLQWFTSNGGYLNPHVQVQTSEEQGIHVIAKDTVSALHDSSEPFPIVTCPLSLTLSYLNAASHPDVHQTPSPAASQLLSTSDRTTVGAFLLMEQKLAGEGSFWAAYIDCLPPVERLTSPMLDGEREGMWLRGTNLDLFVESSAVGVRRRLWREDWEGAVRVLGEKGVDTAPFTWDLYNWAMSIFSSRSITSRGVIRNEPDPLPLLFPMVDLLNHHPTARVDWHFDATGAMTIAAESPPKPGDQVYNHFGPFPNEKLLLGYGFALEDNPYDEVTVQLGGIRPGVHELLRASLPERFPGPTLTPESVRFSLIGSSHAVKGYKDSPLPCLRGVPPDLFAIMEAEVRYGRMQAGEGEEGVRMDALVGLFGMVERKLEGIRRWDGGVEGEREERGRYARIYREGQVRILEEVMGEIEAYLDAAWEGGS</sequence>
<dbReference type="GeneID" id="54421725"/>
<evidence type="ECO:0000313" key="1">
    <source>
        <dbReference type="EMBL" id="KAF1813675.1"/>
    </source>
</evidence>
<gene>
    <name evidence="1 3" type="ORF">P152DRAFT_472503</name>
</gene>
<dbReference type="PANTHER" id="PTHR13271">
    <property type="entry name" value="UNCHARACTERIZED PUTATIVE METHYLTRANSFERASE"/>
    <property type="match status" value="1"/>
</dbReference>
<reference evidence="1 3" key="1">
    <citation type="submission" date="2020-01" db="EMBL/GenBank/DDBJ databases">
        <authorList>
            <consortium name="DOE Joint Genome Institute"/>
            <person name="Haridas S."/>
            <person name="Albert R."/>
            <person name="Binder M."/>
            <person name="Bloem J."/>
            <person name="Labutti K."/>
            <person name="Salamov A."/>
            <person name="Andreopoulos B."/>
            <person name="Baker S.E."/>
            <person name="Barry K."/>
            <person name="Bills G."/>
            <person name="Bluhm B.H."/>
            <person name="Cannon C."/>
            <person name="Castanera R."/>
            <person name="Culley D.E."/>
            <person name="Daum C."/>
            <person name="Ezra D."/>
            <person name="Gonzalez J.B."/>
            <person name="Henrissat B."/>
            <person name="Kuo A."/>
            <person name="Liang C."/>
            <person name="Lipzen A."/>
            <person name="Lutzoni F."/>
            <person name="Magnuson J."/>
            <person name="Mondo S."/>
            <person name="Nolan M."/>
            <person name="Ohm R."/>
            <person name="Pangilinan J."/>
            <person name="Park H.-J."/>
            <person name="Ramirez L."/>
            <person name="Alfaro M."/>
            <person name="Sun H."/>
            <person name="Tritt A."/>
            <person name="Yoshinaga Y."/>
            <person name="Zwiers L.-H."/>
            <person name="Turgeon B.G."/>
            <person name="Goodwin S.B."/>
            <person name="Spatafora J.W."/>
            <person name="Crous P.W."/>
            <person name="Grigoriev I.V."/>
        </authorList>
    </citation>
    <scope>NUCLEOTIDE SEQUENCE</scope>
    <source>
        <strain evidence="1 3">CBS 781.70</strain>
    </source>
</reference>
<dbReference type="GO" id="GO:0005634">
    <property type="term" value="C:nucleus"/>
    <property type="evidence" value="ECO:0007669"/>
    <property type="project" value="TreeGrafter"/>
</dbReference>
<dbReference type="RefSeq" id="XP_033535306.1">
    <property type="nucleotide sequence ID" value="XM_033681155.1"/>
</dbReference>
<dbReference type="CDD" id="cd19180">
    <property type="entry name" value="SET_SpSET10-like"/>
    <property type="match status" value="1"/>
</dbReference>
<dbReference type="InterPro" id="IPR044432">
    <property type="entry name" value="Set10/Efm1_SET"/>
</dbReference>
<dbReference type="GO" id="GO:0016279">
    <property type="term" value="F:protein-lysine N-methyltransferase activity"/>
    <property type="evidence" value="ECO:0007669"/>
    <property type="project" value="InterPro"/>
</dbReference>
<protein>
    <submittedName>
        <fullName evidence="1 3">SET domain-containing protein</fullName>
    </submittedName>
</protein>
<dbReference type="PANTHER" id="PTHR13271:SF147">
    <property type="entry name" value="PROTEIN-LYSINE N-METHYLTRANSFERASE EFM1-RELATED"/>
    <property type="match status" value="1"/>
</dbReference>
<accession>A0A6G1G6F2</accession>
<name>A0A6G1G6F2_9PEZI</name>
<dbReference type="Gene3D" id="3.90.1410.10">
    <property type="entry name" value="set domain protein methyltransferase, domain 1"/>
    <property type="match status" value="1"/>
</dbReference>
<evidence type="ECO:0000313" key="2">
    <source>
        <dbReference type="Proteomes" id="UP000504638"/>
    </source>
</evidence>
<organism evidence="1">
    <name type="scientific">Eremomyces bilateralis CBS 781.70</name>
    <dbReference type="NCBI Taxonomy" id="1392243"/>
    <lineage>
        <taxon>Eukaryota</taxon>
        <taxon>Fungi</taxon>
        <taxon>Dikarya</taxon>
        <taxon>Ascomycota</taxon>
        <taxon>Pezizomycotina</taxon>
        <taxon>Dothideomycetes</taxon>
        <taxon>Dothideomycetes incertae sedis</taxon>
        <taxon>Eremomycetales</taxon>
        <taxon>Eremomycetaceae</taxon>
        <taxon>Eremomyces</taxon>
    </lineage>
</organism>
<dbReference type="EMBL" id="ML975154">
    <property type="protein sequence ID" value="KAF1813675.1"/>
    <property type="molecule type" value="Genomic_DNA"/>
</dbReference>
<keyword evidence="2" id="KW-1185">Reference proteome</keyword>
<proteinExistence type="predicted"/>
<dbReference type="InterPro" id="IPR050600">
    <property type="entry name" value="SETD3_SETD6_MTase"/>
</dbReference>
<evidence type="ECO:0000313" key="3">
    <source>
        <dbReference type="RefSeq" id="XP_033535306.1"/>
    </source>
</evidence>